<name>A0ABY3GET1_9PSED</name>
<proteinExistence type="predicted"/>
<dbReference type="EMBL" id="VFIO01000007">
    <property type="protein sequence ID" value="TWR87864.1"/>
    <property type="molecule type" value="Genomic_DNA"/>
</dbReference>
<keyword evidence="2" id="KW-1185">Reference proteome</keyword>
<evidence type="ECO:0000313" key="2">
    <source>
        <dbReference type="Proteomes" id="UP000318428"/>
    </source>
</evidence>
<dbReference type="Proteomes" id="UP000318428">
    <property type="component" value="Unassembled WGS sequence"/>
</dbReference>
<evidence type="ECO:0000313" key="1">
    <source>
        <dbReference type="EMBL" id="TWR87864.1"/>
    </source>
</evidence>
<accession>A0ABY3GET1</accession>
<sequence length="79" mass="9462">MNTVRFRFAKNEYWEAQITLNASLFFEADRLEAAAYVIIADGFDSPEVWKRFTEAKKAAEEKRQVAWLDWMRIQQAWKE</sequence>
<dbReference type="RefSeq" id="WP_146386619.1">
    <property type="nucleotide sequence ID" value="NZ_VFIO01000007.1"/>
</dbReference>
<protein>
    <submittedName>
        <fullName evidence="1">Uncharacterized protein</fullName>
    </submittedName>
</protein>
<organism evidence="1 2">
    <name type="scientific">Pseudomonas saxonica</name>
    <dbReference type="NCBI Taxonomy" id="2600598"/>
    <lineage>
        <taxon>Bacteria</taxon>
        <taxon>Pseudomonadati</taxon>
        <taxon>Pseudomonadota</taxon>
        <taxon>Gammaproteobacteria</taxon>
        <taxon>Pseudomonadales</taxon>
        <taxon>Pseudomonadaceae</taxon>
        <taxon>Pseudomonas</taxon>
    </lineage>
</organism>
<comment type="caution">
    <text evidence="1">The sequence shown here is derived from an EMBL/GenBank/DDBJ whole genome shotgun (WGS) entry which is preliminary data.</text>
</comment>
<gene>
    <name evidence="1" type="ORF">FJD38_17730</name>
</gene>
<reference evidence="1 2" key="1">
    <citation type="submission" date="2019-06" db="EMBL/GenBank/DDBJ databases">
        <title>Pseudomonas bimorpha sp. nov. isolated from bovine raw milk and skim milk concentrate.</title>
        <authorList>
            <person name="Hofmann K."/>
            <person name="Huptas C."/>
            <person name="Doll E."/>
            <person name="Scherer S."/>
            <person name="Wenning M."/>
        </authorList>
    </citation>
    <scope>NUCLEOTIDE SEQUENCE [LARGE SCALE GENOMIC DNA]</scope>
    <source>
        <strain evidence="1 2">DSM 108989</strain>
    </source>
</reference>